<dbReference type="GO" id="GO:0051287">
    <property type="term" value="F:NAD binding"/>
    <property type="evidence" value="ECO:0007669"/>
    <property type="project" value="UniProtKB-UniRule"/>
</dbReference>
<dbReference type="GO" id="GO:0004316">
    <property type="term" value="F:3-oxoacyl-[acyl-carrier-protein] reductase (NADPH) activity"/>
    <property type="evidence" value="ECO:0007669"/>
    <property type="project" value="UniProtKB-UniRule"/>
</dbReference>
<keyword evidence="9" id="KW-0443">Lipid metabolism</keyword>
<keyword evidence="9" id="KW-0276">Fatty acid metabolism</keyword>
<evidence type="ECO:0000256" key="8">
    <source>
        <dbReference type="PIRSR" id="PIRSR611284-2"/>
    </source>
</evidence>
<dbReference type="InterPro" id="IPR020904">
    <property type="entry name" value="Sc_DH/Rdtase_CS"/>
</dbReference>
<evidence type="ECO:0000256" key="6">
    <source>
        <dbReference type="ARBA" id="ARBA00048508"/>
    </source>
</evidence>
<evidence type="ECO:0000259" key="10">
    <source>
        <dbReference type="SMART" id="SM00822"/>
    </source>
</evidence>
<evidence type="ECO:0000313" key="12">
    <source>
        <dbReference type="Proteomes" id="UP000664277"/>
    </source>
</evidence>
<dbReference type="NCBIfam" id="NF009466">
    <property type="entry name" value="PRK12826.1-2"/>
    <property type="match status" value="1"/>
</dbReference>
<dbReference type="NCBIfam" id="TIGR01830">
    <property type="entry name" value="3oxo_ACP_reduc"/>
    <property type="match status" value="1"/>
</dbReference>
<feature type="binding site" evidence="8">
    <location>
        <begin position="158"/>
        <end position="162"/>
    </location>
    <ligand>
        <name>NADP(+)</name>
        <dbReference type="ChEBI" id="CHEBI:58349"/>
    </ligand>
</feature>
<dbReference type="EC" id="1.1.1.100" evidence="3 9"/>
<dbReference type="PANTHER" id="PTHR42879:SF2">
    <property type="entry name" value="3-OXOACYL-[ACYL-CARRIER-PROTEIN] REDUCTASE FABG"/>
    <property type="match status" value="1"/>
</dbReference>
<evidence type="ECO:0000256" key="1">
    <source>
        <dbReference type="ARBA" id="ARBA00005194"/>
    </source>
</evidence>
<dbReference type="AlphaFoldDB" id="A0A8J7P7R3"/>
<feature type="active site" description="Proton acceptor" evidence="7">
    <location>
        <position position="158"/>
    </location>
</feature>
<evidence type="ECO:0000256" key="5">
    <source>
        <dbReference type="ARBA" id="ARBA00023002"/>
    </source>
</evidence>
<feature type="binding site" evidence="8">
    <location>
        <position position="93"/>
    </location>
    <ligand>
        <name>NADP(+)</name>
        <dbReference type="ChEBI" id="CHEBI:58349"/>
    </ligand>
</feature>
<comment type="pathway">
    <text evidence="1 9">Lipid metabolism; fatty acid biosynthesis.</text>
</comment>
<accession>A0A8J7P7R3</accession>
<dbReference type="PROSITE" id="PS00061">
    <property type="entry name" value="ADH_SHORT"/>
    <property type="match status" value="1"/>
</dbReference>
<dbReference type="PRINTS" id="PR00080">
    <property type="entry name" value="SDRFAMILY"/>
</dbReference>
<keyword evidence="9" id="KW-0275">Fatty acid biosynthesis</keyword>
<evidence type="ECO:0000256" key="2">
    <source>
        <dbReference type="ARBA" id="ARBA00006484"/>
    </source>
</evidence>
<dbReference type="EMBL" id="JAFLCK010000005">
    <property type="protein sequence ID" value="MBN8659776.1"/>
    <property type="molecule type" value="Genomic_DNA"/>
</dbReference>
<comment type="catalytic activity">
    <reaction evidence="6 9">
        <text>a (3R)-hydroxyacyl-[ACP] + NADP(+) = a 3-oxoacyl-[ACP] + NADPH + H(+)</text>
        <dbReference type="Rhea" id="RHEA:17397"/>
        <dbReference type="Rhea" id="RHEA-COMP:9916"/>
        <dbReference type="Rhea" id="RHEA-COMP:9945"/>
        <dbReference type="ChEBI" id="CHEBI:15378"/>
        <dbReference type="ChEBI" id="CHEBI:57783"/>
        <dbReference type="ChEBI" id="CHEBI:58349"/>
        <dbReference type="ChEBI" id="CHEBI:78776"/>
        <dbReference type="ChEBI" id="CHEBI:78827"/>
        <dbReference type="EC" id="1.1.1.100"/>
    </reaction>
</comment>
<feature type="binding site" evidence="8">
    <location>
        <begin position="66"/>
        <end position="67"/>
    </location>
    <ligand>
        <name>NADP(+)</name>
        <dbReference type="ChEBI" id="CHEBI:58349"/>
    </ligand>
</feature>
<comment type="subunit">
    <text evidence="9">Homotetramer.</text>
</comment>
<dbReference type="UniPathway" id="UPA00094"/>
<name>A0A8J7P7R3_9BACT</name>
<sequence>MTTSASLANQVAVVTGSGRGIGRAIAEALMKEGARVVISDINEELCSKTAQELAAQGGETLSAPCNVTQSESVAKMVETVMAKWGRIDILVNNAGITRDNLFMRMSEGEWQAVIDTNLTSAFKVTQPVLKIMSKQRSGRIINIASTTGVHGNFGQVNYAAAKAGMIGFTKTVALEYASRNITANVVAPGFIDTDMTRALGEEIINKYVERIPLKRMGTPDDIARAVCFFAGPGAYVTGQVMEVNGGLYT</sequence>
<proteinExistence type="inferred from homology"/>
<reference evidence="11" key="1">
    <citation type="submission" date="2021-02" db="EMBL/GenBank/DDBJ databases">
        <title>Genome-Resolved Metagenomics of a Microbial Community Performing Photosynthetic Biological Nutrient Removal.</title>
        <authorList>
            <person name="Mcdaniel E.A."/>
        </authorList>
    </citation>
    <scope>NUCLEOTIDE SEQUENCE</scope>
    <source>
        <strain evidence="11">UWPOB_OBS1</strain>
    </source>
</reference>
<dbReference type="GO" id="GO:0006633">
    <property type="term" value="P:fatty acid biosynthetic process"/>
    <property type="evidence" value="ECO:0007669"/>
    <property type="project" value="UniProtKB-UniPathway"/>
</dbReference>
<dbReference type="CDD" id="cd05333">
    <property type="entry name" value="BKR_SDR_c"/>
    <property type="match status" value="1"/>
</dbReference>
<dbReference type="FunFam" id="3.40.50.720:FF:000115">
    <property type="entry name" value="3-oxoacyl-[acyl-carrier-protein] reductase FabG"/>
    <property type="match status" value="1"/>
</dbReference>
<evidence type="ECO:0000256" key="9">
    <source>
        <dbReference type="RuleBase" id="RU366074"/>
    </source>
</evidence>
<feature type="binding site" evidence="8">
    <location>
        <position position="191"/>
    </location>
    <ligand>
        <name>NADP(+)</name>
        <dbReference type="ChEBI" id="CHEBI:58349"/>
    </ligand>
</feature>
<evidence type="ECO:0000256" key="4">
    <source>
        <dbReference type="ARBA" id="ARBA00022857"/>
    </source>
</evidence>
<dbReference type="SUPFAM" id="SSF51735">
    <property type="entry name" value="NAD(P)-binding Rossmann-fold domains"/>
    <property type="match status" value="1"/>
</dbReference>
<feature type="binding site" evidence="8">
    <location>
        <begin position="16"/>
        <end position="19"/>
    </location>
    <ligand>
        <name>NADP(+)</name>
        <dbReference type="ChEBI" id="CHEBI:58349"/>
    </ligand>
</feature>
<dbReference type="NCBIfam" id="NF005559">
    <property type="entry name" value="PRK07231.1"/>
    <property type="match status" value="1"/>
</dbReference>
<dbReference type="InterPro" id="IPR011284">
    <property type="entry name" value="3oxo_ACP_reduc"/>
</dbReference>
<evidence type="ECO:0000256" key="3">
    <source>
        <dbReference type="ARBA" id="ARBA00012948"/>
    </source>
</evidence>
<protein>
    <recommendedName>
        <fullName evidence="3 9">3-oxoacyl-[acyl-carrier-protein] reductase</fullName>
        <ecNumber evidence="3 9">1.1.1.100</ecNumber>
    </recommendedName>
</protein>
<dbReference type="Gene3D" id="3.40.50.720">
    <property type="entry name" value="NAD(P)-binding Rossmann-like Domain"/>
    <property type="match status" value="1"/>
</dbReference>
<evidence type="ECO:0000256" key="7">
    <source>
        <dbReference type="PIRSR" id="PIRSR611284-1"/>
    </source>
</evidence>
<keyword evidence="5 9" id="KW-0560">Oxidoreductase</keyword>
<gene>
    <name evidence="11" type="primary">fabG</name>
    <name evidence="11" type="ORF">J0M35_05400</name>
</gene>
<dbReference type="SMART" id="SM00822">
    <property type="entry name" value="PKS_KR"/>
    <property type="match status" value="1"/>
</dbReference>
<dbReference type="InterPro" id="IPR036291">
    <property type="entry name" value="NAD(P)-bd_dom_sf"/>
</dbReference>
<keyword evidence="4 8" id="KW-0521">NADP</keyword>
<dbReference type="Proteomes" id="UP000664277">
    <property type="component" value="Unassembled WGS sequence"/>
</dbReference>
<comment type="caution">
    <text evidence="11">The sequence shown here is derived from an EMBL/GenBank/DDBJ whole genome shotgun (WGS) entry which is preliminary data.</text>
</comment>
<feature type="domain" description="Ketoreductase" evidence="10">
    <location>
        <begin position="10"/>
        <end position="194"/>
    </location>
</feature>
<dbReference type="InterPro" id="IPR050259">
    <property type="entry name" value="SDR"/>
</dbReference>
<comment type="function">
    <text evidence="9">Catalyzes the NADPH-dependent reduction of beta-ketoacyl-ACP substrates to beta-hydroxyacyl-ACP products, the first reductive step in the elongation cycle of fatty acid biosynthesis.</text>
</comment>
<keyword evidence="9" id="KW-0444">Lipid biosynthesis</keyword>
<dbReference type="InterPro" id="IPR002347">
    <property type="entry name" value="SDR_fam"/>
</dbReference>
<dbReference type="PANTHER" id="PTHR42879">
    <property type="entry name" value="3-OXOACYL-(ACYL-CARRIER-PROTEIN) REDUCTASE"/>
    <property type="match status" value="1"/>
</dbReference>
<dbReference type="Pfam" id="PF13561">
    <property type="entry name" value="adh_short_C2"/>
    <property type="match status" value="1"/>
</dbReference>
<dbReference type="NCBIfam" id="NF009464">
    <property type="entry name" value="PRK12824.1"/>
    <property type="match status" value="1"/>
</dbReference>
<dbReference type="PRINTS" id="PR00081">
    <property type="entry name" value="GDHRDH"/>
</dbReference>
<dbReference type="InterPro" id="IPR057326">
    <property type="entry name" value="KR_dom"/>
</dbReference>
<evidence type="ECO:0000313" key="11">
    <source>
        <dbReference type="EMBL" id="MBN8659776.1"/>
    </source>
</evidence>
<organism evidence="11 12">
    <name type="scientific">Candidatus Obscuribacter phosphatis</name>
    <dbReference type="NCBI Taxonomy" id="1906157"/>
    <lineage>
        <taxon>Bacteria</taxon>
        <taxon>Bacillati</taxon>
        <taxon>Candidatus Melainabacteria</taxon>
        <taxon>Candidatus Obscuribacterales</taxon>
        <taxon>Candidatus Obscuribacteraceae</taxon>
        <taxon>Candidatus Obscuribacter</taxon>
    </lineage>
</organism>
<comment type="similarity">
    <text evidence="2 9">Belongs to the short-chain dehydrogenases/reductases (SDR) family.</text>
</comment>